<dbReference type="OrthoDB" id="3521506at2759"/>
<organism evidence="1 2">
    <name type="scientific">Melanomma pulvis-pyrius CBS 109.77</name>
    <dbReference type="NCBI Taxonomy" id="1314802"/>
    <lineage>
        <taxon>Eukaryota</taxon>
        <taxon>Fungi</taxon>
        <taxon>Dikarya</taxon>
        <taxon>Ascomycota</taxon>
        <taxon>Pezizomycotina</taxon>
        <taxon>Dothideomycetes</taxon>
        <taxon>Pleosporomycetidae</taxon>
        <taxon>Pleosporales</taxon>
        <taxon>Melanommataceae</taxon>
        <taxon>Melanomma</taxon>
    </lineage>
</organism>
<sequence>MGIAKDTLIEFIDSIPEHDLTTFPPVGGTIYSDKDYRLDNQGKGQPETYNLQIQANKQSTTTSIRRLAPKTVAGPV</sequence>
<keyword evidence="2" id="KW-1185">Reference proteome</keyword>
<proteinExistence type="predicted"/>
<reference evidence="1" key="1">
    <citation type="journal article" date="2020" name="Stud. Mycol.">
        <title>101 Dothideomycetes genomes: a test case for predicting lifestyles and emergence of pathogens.</title>
        <authorList>
            <person name="Haridas S."/>
            <person name="Albert R."/>
            <person name="Binder M."/>
            <person name="Bloem J."/>
            <person name="Labutti K."/>
            <person name="Salamov A."/>
            <person name="Andreopoulos B."/>
            <person name="Baker S."/>
            <person name="Barry K."/>
            <person name="Bills G."/>
            <person name="Bluhm B."/>
            <person name="Cannon C."/>
            <person name="Castanera R."/>
            <person name="Culley D."/>
            <person name="Daum C."/>
            <person name="Ezra D."/>
            <person name="Gonzalez J."/>
            <person name="Henrissat B."/>
            <person name="Kuo A."/>
            <person name="Liang C."/>
            <person name="Lipzen A."/>
            <person name="Lutzoni F."/>
            <person name="Magnuson J."/>
            <person name="Mondo S."/>
            <person name="Nolan M."/>
            <person name="Ohm R."/>
            <person name="Pangilinan J."/>
            <person name="Park H.-J."/>
            <person name="Ramirez L."/>
            <person name="Alfaro M."/>
            <person name="Sun H."/>
            <person name="Tritt A."/>
            <person name="Yoshinaga Y."/>
            <person name="Zwiers L.-H."/>
            <person name="Turgeon B."/>
            <person name="Goodwin S."/>
            <person name="Spatafora J."/>
            <person name="Crous P."/>
            <person name="Grigoriev I."/>
        </authorList>
    </citation>
    <scope>NUCLEOTIDE SEQUENCE</scope>
    <source>
        <strain evidence="1">CBS 109.77</strain>
    </source>
</reference>
<accession>A0A6A6XKG2</accession>
<dbReference type="Proteomes" id="UP000799757">
    <property type="component" value="Unassembled WGS sequence"/>
</dbReference>
<evidence type="ECO:0000313" key="2">
    <source>
        <dbReference type="Proteomes" id="UP000799757"/>
    </source>
</evidence>
<gene>
    <name evidence="1" type="ORF">K505DRAFT_192265</name>
</gene>
<dbReference type="EMBL" id="MU001816">
    <property type="protein sequence ID" value="KAF2797036.1"/>
    <property type="molecule type" value="Genomic_DNA"/>
</dbReference>
<feature type="non-terminal residue" evidence="1">
    <location>
        <position position="76"/>
    </location>
</feature>
<protein>
    <submittedName>
        <fullName evidence="1">Uncharacterized protein</fullName>
    </submittedName>
</protein>
<dbReference type="AlphaFoldDB" id="A0A6A6XKG2"/>
<evidence type="ECO:0000313" key="1">
    <source>
        <dbReference type="EMBL" id="KAF2797036.1"/>
    </source>
</evidence>
<name>A0A6A6XKG2_9PLEO</name>